<keyword evidence="1" id="KW-1133">Transmembrane helix</keyword>
<keyword evidence="3" id="KW-0645">Protease</keyword>
<dbReference type="InterPro" id="IPR003675">
    <property type="entry name" value="Rce1/LyrA-like_dom"/>
</dbReference>
<feature type="transmembrane region" description="Helical" evidence="1">
    <location>
        <begin position="105"/>
        <end position="125"/>
    </location>
</feature>
<sequence length="307" mass="32189">MSSWDAPLVQWIKRQFSQSPFEPTRRVWPAGVRLALMVVLFVLVTGLAAGMRSVAGDNPVLSLLFGAAAAVIALTVYAAAVRFLEQRPVSELDVADAAPGLRRGTLVGLGLFVATFALIALFGGYDTKGGVSVGGAFTILGMMAGIAVVEEILFRGIVFRLIEQLTGTRGALAISGVLFGALHLVNSEATVWGALAIAIEAGLMLGAAYAATRTLWLPIGLHLGWNFALSGIFGVTVSGNEDMPVGLLHGVLSGPTAITGGDFGPEASIFAILVCTVPTVMFLRSAKRGGRLYTRSQLRSEETRTLS</sequence>
<dbReference type="PANTHER" id="PTHR39430">
    <property type="entry name" value="MEMBRANE-ASSOCIATED PROTEASE-RELATED"/>
    <property type="match status" value="1"/>
</dbReference>
<evidence type="ECO:0000259" key="2">
    <source>
        <dbReference type="Pfam" id="PF02517"/>
    </source>
</evidence>
<feature type="domain" description="CAAX prenyl protease 2/Lysostaphin resistance protein A-like" evidence="2">
    <location>
        <begin position="136"/>
        <end position="227"/>
    </location>
</feature>
<evidence type="ECO:0000313" key="3">
    <source>
        <dbReference type="EMBL" id="WTP53378.1"/>
    </source>
</evidence>
<reference evidence="3" key="1">
    <citation type="submission" date="2022-10" db="EMBL/GenBank/DDBJ databases">
        <title>The complete genomes of actinobacterial strains from the NBC collection.</title>
        <authorList>
            <person name="Joergensen T.S."/>
            <person name="Alvarez Arevalo M."/>
            <person name="Sterndorff E.B."/>
            <person name="Faurdal D."/>
            <person name="Vuksanovic O."/>
            <person name="Mourched A.-S."/>
            <person name="Charusanti P."/>
            <person name="Shaw S."/>
            <person name="Blin K."/>
            <person name="Weber T."/>
        </authorList>
    </citation>
    <scope>NUCLEOTIDE SEQUENCE</scope>
    <source>
        <strain evidence="3">NBC_00189</strain>
    </source>
</reference>
<dbReference type="Proteomes" id="UP001432166">
    <property type="component" value="Chromosome"/>
</dbReference>
<feature type="transmembrane region" description="Helical" evidence="1">
    <location>
        <begin position="223"/>
        <end position="239"/>
    </location>
</feature>
<keyword evidence="1" id="KW-0472">Membrane</keyword>
<evidence type="ECO:0000256" key="1">
    <source>
        <dbReference type="SAM" id="Phobius"/>
    </source>
</evidence>
<feature type="transmembrane region" description="Helical" evidence="1">
    <location>
        <begin position="34"/>
        <end position="55"/>
    </location>
</feature>
<protein>
    <submittedName>
        <fullName evidence="3">CPBP family intramembrane metalloprotease</fullName>
    </submittedName>
</protein>
<proteinExistence type="predicted"/>
<dbReference type="EMBL" id="CP108133">
    <property type="protein sequence ID" value="WTP53378.1"/>
    <property type="molecule type" value="Genomic_DNA"/>
</dbReference>
<feature type="transmembrane region" description="Helical" evidence="1">
    <location>
        <begin position="191"/>
        <end position="211"/>
    </location>
</feature>
<feature type="transmembrane region" description="Helical" evidence="1">
    <location>
        <begin position="61"/>
        <end position="84"/>
    </location>
</feature>
<evidence type="ECO:0000313" key="4">
    <source>
        <dbReference type="Proteomes" id="UP001432166"/>
    </source>
</evidence>
<gene>
    <name evidence="3" type="ORF">OG288_36720</name>
</gene>
<keyword evidence="4" id="KW-1185">Reference proteome</keyword>
<dbReference type="Pfam" id="PF02517">
    <property type="entry name" value="Rce1-like"/>
    <property type="match status" value="1"/>
</dbReference>
<organism evidence="3 4">
    <name type="scientific">Streptomyces tauricus</name>
    <dbReference type="NCBI Taxonomy" id="68274"/>
    <lineage>
        <taxon>Bacteria</taxon>
        <taxon>Bacillati</taxon>
        <taxon>Actinomycetota</taxon>
        <taxon>Actinomycetes</taxon>
        <taxon>Kitasatosporales</taxon>
        <taxon>Streptomycetaceae</taxon>
        <taxon>Streptomyces</taxon>
        <taxon>Streptomyces aurantiacus group</taxon>
    </lineage>
</organism>
<dbReference type="GO" id="GO:0008237">
    <property type="term" value="F:metallopeptidase activity"/>
    <property type="evidence" value="ECO:0007669"/>
    <property type="project" value="UniProtKB-KW"/>
</dbReference>
<dbReference type="PANTHER" id="PTHR39430:SF1">
    <property type="entry name" value="PROTEASE"/>
    <property type="match status" value="1"/>
</dbReference>
<feature type="transmembrane region" description="Helical" evidence="1">
    <location>
        <begin position="131"/>
        <end position="154"/>
    </location>
</feature>
<keyword evidence="3" id="KW-0378">Hydrolase</keyword>
<feature type="transmembrane region" description="Helical" evidence="1">
    <location>
        <begin position="166"/>
        <end position="185"/>
    </location>
</feature>
<keyword evidence="3" id="KW-0482">Metalloprotease</keyword>
<dbReference type="RefSeq" id="WP_328939169.1">
    <property type="nucleotide sequence ID" value="NZ_CP108133.1"/>
</dbReference>
<name>A0ABZ1JSN2_9ACTN</name>
<feature type="transmembrane region" description="Helical" evidence="1">
    <location>
        <begin position="267"/>
        <end position="286"/>
    </location>
</feature>
<accession>A0ABZ1JSN2</accession>
<keyword evidence="1" id="KW-0812">Transmembrane</keyword>